<gene>
    <name evidence="1" type="ORF">BJZ21_003625</name>
</gene>
<organism evidence="1 2">
    <name type="scientific">Nocardioides panaciterrulae</name>
    <dbReference type="NCBI Taxonomy" id="661492"/>
    <lineage>
        <taxon>Bacteria</taxon>
        <taxon>Bacillati</taxon>
        <taxon>Actinomycetota</taxon>
        <taxon>Actinomycetes</taxon>
        <taxon>Propionibacteriales</taxon>
        <taxon>Nocardioidaceae</taxon>
        <taxon>Nocardioides</taxon>
    </lineage>
</organism>
<reference evidence="1 2" key="1">
    <citation type="submission" date="2020-07" db="EMBL/GenBank/DDBJ databases">
        <title>Sequencing the genomes of 1000 actinobacteria strains.</title>
        <authorList>
            <person name="Klenk H.-P."/>
        </authorList>
    </citation>
    <scope>NUCLEOTIDE SEQUENCE [LARGE SCALE GENOMIC DNA]</scope>
    <source>
        <strain evidence="1 2">DSM 21350</strain>
    </source>
</reference>
<dbReference type="EMBL" id="JACCBG010000001">
    <property type="protein sequence ID" value="NYD43542.1"/>
    <property type="molecule type" value="Genomic_DNA"/>
</dbReference>
<dbReference type="AlphaFoldDB" id="A0A7Y9E9N2"/>
<dbReference type="InterPro" id="IPR027417">
    <property type="entry name" value="P-loop_NTPase"/>
</dbReference>
<proteinExistence type="predicted"/>
<dbReference type="Pfam" id="PF03567">
    <property type="entry name" value="Sulfotransfer_2"/>
    <property type="match status" value="1"/>
</dbReference>
<comment type="caution">
    <text evidence="1">The sequence shown here is derived from an EMBL/GenBank/DDBJ whole genome shotgun (WGS) entry which is preliminary data.</text>
</comment>
<dbReference type="Gene3D" id="3.40.50.300">
    <property type="entry name" value="P-loop containing nucleotide triphosphate hydrolases"/>
    <property type="match status" value="1"/>
</dbReference>
<evidence type="ECO:0000313" key="2">
    <source>
        <dbReference type="Proteomes" id="UP000535511"/>
    </source>
</evidence>
<dbReference type="RefSeq" id="WP_179665054.1">
    <property type="nucleotide sequence ID" value="NZ_JACCBG010000001.1"/>
</dbReference>
<dbReference type="GO" id="GO:0008146">
    <property type="term" value="F:sulfotransferase activity"/>
    <property type="evidence" value="ECO:0007669"/>
    <property type="project" value="InterPro"/>
</dbReference>
<dbReference type="GO" id="GO:0016020">
    <property type="term" value="C:membrane"/>
    <property type="evidence" value="ECO:0007669"/>
    <property type="project" value="InterPro"/>
</dbReference>
<dbReference type="InterPro" id="IPR005331">
    <property type="entry name" value="Sulfotransferase"/>
</dbReference>
<evidence type="ECO:0008006" key="3">
    <source>
        <dbReference type="Google" id="ProtNLM"/>
    </source>
</evidence>
<name>A0A7Y9E9N2_9ACTN</name>
<sequence>MRVSDSARVLFVHVQKTGGSTIDRVFDEEVPDARRVPGVSRHAAYRRLVVLEPELADYWSFGFVRNPWARMVSWFAMVSGMYAKHEAGNVQTLRKFERFPKTWGQLEPFAHDFDKFVLEAPRAIAKVGRLQVDALTTPAGRRVDFVGRTERFVPDLNVVRERLGLPAVEAAPRKNVSSHAHYSTYYNDLTRRAVAEHYAADIEAFGYTFDAQP</sequence>
<dbReference type="Proteomes" id="UP000535511">
    <property type="component" value="Unassembled WGS sequence"/>
</dbReference>
<accession>A0A7Y9E9N2</accession>
<dbReference type="SUPFAM" id="SSF52540">
    <property type="entry name" value="P-loop containing nucleoside triphosphate hydrolases"/>
    <property type="match status" value="1"/>
</dbReference>
<protein>
    <recommendedName>
        <fullName evidence="3">Sulfotransferase family protein</fullName>
    </recommendedName>
</protein>
<evidence type="ECO:0000313" key="1">
    <source>
        <dbReference type="EMBL" id="NYD43542.1"/>
    </source>
</evidence>
<keyword evidence="2" id="KW-1185">Reference proteome</keyword>